<protein>
    <submittedName>
        <fullName evidence="6">4-alpha-L-fucosyltransferase</fullName>
        <ecNumber evidence="6">2.4.1.-</ecNumber>
    </submittedName>
</protein>
<evidence type="ECO:0000256" key="2">
    <source>
        <dbReference type="ARBA" id="ARBA00022519"/>
    </source>
</evidence>
<dbReference type="RefSeq" id="WP_055152557.1">
    <property type="nucleotide sequence ID" value="NZ_CYZU01000012.1"/>
</dbReference>
<dbReference type="EMBL" id="CYZU01000012">
    <property type="protein sequence ID" value="CUO25671.1"/>
    <property type="molecule type" value="Genomic_DNA"/>
</dbReference>
<keyword evidence="2" id="KW-0997">Cell inner membrane</keyword>
<keyword evidence="3 6" id="KW-0328">Glycosyltransferase</keyword>
<evidence type="ECO:0000256" key="4">
    <source>
        <dbReference type="ARBA" id="ARBA00022679"/>
    </source>
</evidence>
<evidence type="ECO:0000313" key="6">
    <source>
        <dbReference type="EMBL" id="CUO25671.1"/>
    </source>
</evidence>
<dbReference type="AlphaFoldDB" id="A0A174DJD0"/>
<evidence type="ECO:0000256" key="1">
    <source>
        <dbReference type="ARBA" id="ARBA00022475"/>
    </source>
</evidence>
<organism evidence="6 7">
    <name type="scientific">Faecalicatena contorta</name>
    <dbReference type="NCBI Taxonomy" id="39482"/>
    <lineage>
        <taxon>Bacteria</taxon>
        <taxon>Bacillati</taxon>
        <taxon>Bacillota</taxon>
        <taxon>Clostridia</taxon>
        <taxon>Lachnospirales</taxon>
        <taxon>Lachnospiraceae</taxon>
        <taxon>Faecalicatena</taxon>
    </lineage>
</organism>
<dbReference type="EC" id="2.4.1.-" evidence="6"/>
<dbReference type="GO" id="GO:0009246">
    <property type="term" value="P:enterobacterial common antigen biosynthetic process"/>
    <property type="evidence" value="ECO:0007669"/>
    <property type="project" value="InterPro"/>
</dbReference>
<accession>A0A174DJD0</accession>
<proteinExistence type="predicted"/>
<dbReference type="Proteomes" id="UP000095544">
    <property type="component" value="Unassembled WGS sequence"/>
</dbReference>
<name>A0A174DJD0_9FIRM</name>
<keyword evidence="1" id="KW-1003">Cell membrane</keyword>
<dbReference type="OrthoDB" id="1083028at2"/>
<dbReference type="Pfam" id="PF07429">
    <property type="entry name" value="Glyco_transf_56"/>
    <property type="match status" value="1"/>
</dbReference>
<evidence type="ECO:0000256" key="5">
    <source>
        <dbReference type="ARBA" id="ARBA00023136"/>
    </source>
</evidence>
<evidence type="ECO:0000313" key="7">
    <source>
        <dbReference type="Proteomes" id="UP000095544"/>
    </source>
</evidence>
<dbReference type="STRING" id="39482.ERS852491_01698"/>
<keyword evidence="4 6" id="KW-0808">Transferase</keyword>
<evidence type="ECO:0000256" key="3">
    <source>
        <dbReference type="ARBA" id="ARBA00022676"/>
    </source>
</evidence>
<keyword evidence="5" id="KW-0472">Membrane</keyword>
<dbReference type="GO" id="GO:0008417">
    <property type="term" value="F:fucosyltransferase activity"/>
    <property type="evidence" value="ECO:0007669"/>
    <property type="project" value="InterPro"/>
</dbReference>
<gene>
    <name evidence="6" type="primary">wecF</name>
    <name evidence="6" type="ORF">ERS852491_01698</name>
</gene>
<sequence length="359" mass="41931">MGDKNRSSYEILHIVNSDKFTSAYINYMKMIMTEWRHTFIFLDNGLEISLVNSSNILRISSYKKLLTDMGVRKILNQSDKIIVSGVFGAENYLLLLTGKILKKTYFHFWGGDFYQFEDCKSFKKKLHKLILKECVKKCKGTIFLIDGEYQKFNKILKIEKEHMIAPVPNDPFNIIDYSKYWKLSNKSSKRIIIGNSATESNMHLEAFKLLSKYRENEIEIWCPLSYGDEAYRKLIIDKGRETFGDAFHPILDFMDKEDYVSFLTTCSVAIFNNNRQQAMGNINALLYLGKKVFLRQDTSMWTSYLNKGYSIYPIEIIESIDADSFFNIDTEVILRNHEIASRYLLSKHRSNAWYSILSA</sequence>
<reference evidence="6 7" key="1">
    <citation type="submission" date="2015-09" db="EMBL/GenBank/DDBJ databases">
        <authorList>
            <consortium name="Pathogen Informatics"/>
        </authorList>
    </citation>
    <scope>NUCLEOTIDE SEQUENCE [LARGE SCALE GENOMIC DNA]</scope>
    <source>
        <strain evidence="6 7">2789STDY5834876</strain>
    </source>
</reference>
<dbReference type="InterPro" id="IPR009993">
    <property type="entry name" value="WecF"/>
</dbReference>